<evidence type="ECO:0000313" key="2">
    <source>
        <dbReference type="EMBL" id="SFW38190.1"/>
    </source>
</evidence>
<sequence>MSERTVIIAFGAAALFIIVTMIVFMVLYRKKVNRRLKEAAEGIETNKKPMIPPVKFFIVTLFLTIVMAFVFLLAMAGIASLSYKEDITVRTNSTTQFHSYGISQLKNTPFAEYKKFGDEISGYKKYTKQEGDIIINYYILENKELSFLPHAVYSADYTGDKDAVYVYERNMIQGKNYGGGNGYGGKKFILDKQLNVLELGTNGDNDIETVEITVSVYFEEPESDARDIDFEKKMEEKAAQKAVLVLTKEDIFGKNTDGQRK</sequence>
<reference evidence="2 3" key="1">
    <citation type="submission" date="2016-11" db="EMBL/GenBank/DDBJ databases">
        <authorList>
            <person name="Jaros S."/>
            <person name="Januszkiewicz K."/>
            <person name="Wedrychowicz H."/>
        </authorList>
    </citation>
    <scope>NUCLEOTIDE SEQUENCE [LARGE SCALE GENOMIC DNA]</scope>
    <source>
        <strain evidence="2 3">YL228</strain>
    </source>
</reference>
<accession>A0A1K1NUU3</accession>
<gene>
    <name evidence="2" type="ORF">SAMN02910280_2222</name>
</gene>
<feature type="transmembrane region" description="Helical" evidence="1">
    <location>
        <begin position="56"/>
        <end position="83"/>
    </location>
</feature>
<name>A0A1K1NUU3_RUMFL</name>
<proteinExistence type="predicted"/>
<feature type="transmembrane region" description="Helical" evidence="1">
    <location>
        <begin position="6"/>
        <end position="28"/>
    </location>
</feature>
<dbReference type="EMBL" id="FPIP01000005">
    <property type="protein sequence ID" value="SFW38190.1"/>
    <property type="molecule type" value="Genomic_DNA"/>
</dbReference>
<keyword evidence="1" id="KW-0472">Membrane</keyword>
<protein>
    <submittedName>
        <fullName evidence="2">Uncharacterized protein</fullName>
    </submittedName>
</protein>
<evidence type="ECO:0000313" key="3">
    <source>
        <dbReference type="Proteomes" id="UP000183461"/>
    </source>
</evidence>
<dbReference type="RefSeq" id="WP_072300453.1">
    <property type="nucleotide sequence ID" value="NZ_FPIP01000005.1"/>
</dbReference>
<dbReference type="Proteomes" id="UP000183461">
    <property type="component" value="Unassembled WGS sequence"/>
</dbReference>
<dbReference type="AlphaFoldDB" id="A0A1K1NUU3"/>
<evidence type="ECO:0000256" key="1">
    <source>
        <dbReference type="SAM" id="Phobius"/>
    </source>
</evidence>
<keyword evidence="1" id="KW-1133">Transmembrane helix</keyword>
<organism evidence="2 3">
    <name type="scientific">Ruminococcus flavefaciens</name>
    <dbReference type="NCBI Taxonomy" id="1265"/>
    <lineage>
        <taxon>Bacteria</taxon>
        <taxon>Bacillati</taxon>
        <taxon>Bacillota</taxon>
        <taxon>Clostridia</taxon>
        <taxon>Eubacteriales</taxon>
        <taxon>Oscillospiraceae</taxon>
        <taxon>Ruminococcus</taxon>
    </lineage>
</organism>
<keyword evidence="1" id="KW-0812">Transmembrane</keyword>